<protein>
    <submittedName>
        <fullName evidence="2">Hydrolase, carbon-nitrogen family</fullName>
    </submittedName>
</protein>
<dbReference type="PANTHER" id="PTHR47799">
    <property type="entry name" value="OMEGA-AMIDASE YAFV"/>
    <property type="match status" value="1"/>
</dbReference>
<comment type="caution">
    <text evidence="2">The sequence shown here is derived from an EMBL/GenBank/DDBJ whole genome shotgun (WGS) entry which is preliminary data.</text>
</comment>
<dbReference type="InterPro" id="IPR003010">
    <property type="entry name" value="C-N_Hydrolase"/>
</dbReference>
<proteinExistence type="predicted"/>
<dbReference type="RefSeq" id="WP_000684878.1">
    <property type="nucleotide sequence ID" value="NZ_AHMY02000059.1"/>
</dbReference>
<dbReference type="EMBL" id="AHMY02000059">
    <property type="protein sequence ID" value="EKO14155.1"/>
    <property type="molecule type" value="Genomic_DNA"/>
</dbReference>
<evidence type="ECO:0000313" key="2">
    <source>
        <dbReference type="EMBL" id="EKO14155.1"/>
    </source>
</evidence>
<gene>
    <name evidence="2" type="ORF">LEP1GSC081_2049</name>
</gene>
<dbReference type="AlphaFoldDB" id="A0A0E2BAI9"/>
<dbReference type="GO" id="GO:0106008">
    <property type="term" value="F:2-oxoglutaramate amidase activity"/>
    <property type="evidence" value="ECO:0007669"/>
    <property type="project" value="TreeGrafter"/>
</dbReference>
<evidence type="ECO:0000313" key="3">
    <source>
        <dbReference type="Proteomes" id="UP000006253"/>
    </source>
</evidence>
<dbReference type="GO" id="GO:0050152">
    <property type="term" value="F:omega-amidase activity"/>
    <property type="evidence" value="ECO:0007669"/>
    <property type="project" value="TreeGrafter"/>
</dbReference>
<dbReference type="InterPro" id="IPR052737">
    <property type="entry name" value="Omega-amidase_YafV"/>
</dbReference>
<dbReference type="Pfam" id="PF00795">
    <property type="entry name" value="CN_hydrolase"/>
    <property type="match status" value="1"/>
</dbReference>
<dbReference type="PANTHER" id="PTHR47799:SF1">
    <property type="entry name" value="OMEGA-AMIDASE YAFV"/>
    <property type="match status" value="1"/>
</dbReference>
<keyword evidence="2" id="KW-0378">Hydrolase</keyword>
<dbReference type="InterPro" id="IPR036526">
    <property type="entry name" value="C-N_Hydrolase_sf"/>
</dbReference>
<organism evidence="2 3">
    <name type="scientific">Leptospira kirschneri str. H1</name>
    <dbReference type="NCBI Taxonomy" id="1049966"/>
    <lineage>
        <taxon>Bacteria</taxon>
        <taxon>Pseudomonadati</taxon>
        <taxon>Spirochaetota</taxon>
        <taxon>Spirochaetia</taxon>
        <taxon>Leptospirales</taxon>
        <taxon>Leptospiraceae</taxon>
        <taxon>Leptospira</taxon>
    </lineage>
</organism>
<dbReference type="PROSITE" id="PS50263">
    <property type="entry name" value="CN_HYDROLASE"/>
    <property type="match status" value="1"/>
</dbReference>
<dbReference type="Gene3D" id="3.60.110.10">
    <property type="entry name" value="Carbon-nitrogen hydrolase"/>
    <property type="match status" value="1"/>
</dbReference>
<accession>A0A0E2BAI9</accession>
<reference evidence="2 3" key="1">
    <citation type="submission" date="2012-10" db="EMBL/GenBank/DDBJ databases">
        <authorList>
            <person name="Harkins D.M."/>
            <person name="Durkin A.S."/>
            <person name="Brinkac L.M."/>
            <person name="Selengut J.D."/>
            <person name="Sanka R."/>
            <person name="DePew J."/>
            <person name="Purushe J."/>
            <person name="Peacock S.J."/>
            <person name="Thaipadungpanit J."/>
            <person name="Wuthiekanun V.W."/>
            <person name="Day N.P."/>
            <person name="Vinetz J.M."/>
            <person name="Sutton G.G."/>
            <person name="Nelson W.C."/>
            <person name="Fouts D.E."/>
        </authorList>
    </citation>
    <scope>NUCLEOTIDE SEQUENCE [LARGE SCALE GENOMIC DNA]</scope>
    <source>
        <strain evidence="2 3">H1</strain>
    </source>
</reference>
<sequence>MKIALVSLNIKWEDKAYNLEHCKNLICEAVRYGVDLVIFPEMTLTGFSMNTEVIAEDPNNSPSIDAFQKLAKENCVALVFGLVLKKENKALNTLVFISKDGIEKTRYNKIHPFSFATEDRYFEGGRNLSKLTLSNLTFGFTICYDLRFPELYSALAKDCDVLVNIANWPERRKSHWRILSQARAIENQTYFIGVNRTGIDGNGIEYKKSSIVVDANGEFIFPEITLSEIDIFEIKKESLHSFRNKFSTRQDRVPEFYKTII</sequence>
<dbReference type="SUPFAM" id="SSF56317">
    <property type="entry name" value="Carbon-nitrogen hydrolase"/>
    <property type="match status" value="1"/>
</dbReference>
<name>A0A0E2BAI9_9LEPT</name>
<evidence type="ECO:0000259" key="1">
    <source>
        <dbReference type="PROSITE" id="PS50263"/>
    </source>
</evidence>
<feature type="domain" description="CN hydrolase" evidence="1">
    <location>
        <begin position="1"/>
        <end position="231"/>
    </location>
</feature>
<dbReference type="Proteomes" id="UP000006253">
    <property type="component" value="Unassembled WGS sequence"/>
</dbReference>